<name>A0ACB8DQG5_DERSI</name>
<evidence type="ECO:0000313" key="2">
    <source>
        <dbReference type="Proteomes" id="UP000821865"/>
    </source>
</evidence>
<proteinExistence type="predicted"/>
<evidence type="ECO:0000313" key="1">
    <source>
        <dbReference type="EMBL" id="KAH7974755.1"/>
    </source>
</evidence>
<organism evidence="1 2">
    <name type="scientific">Dermacentor silvarum</name>
    <name type="common">Tick</name>
    <dbReference type="NCBI Taxonomy" id="543639"/>
    <lineage>
        <taxon>Eukaryota</taxon>
        <taxon>Metazoa</taxon>
        <taxon>Ecdysozoa</taxon>
        <taxon>Arthropoda</taxon>
        <taxon>Chelicerata</taxon>
        <taxon>Arachnida</taxon>
        <taxon>Acari</taxon>
        <taxon>Parasitiformes</taxon>
        <taxon>Ixodida</taxon>
        <taxon>Ixodoidea</taxon>
        <taxon>Ixodidae</taxon>
        <taxon>Rhipicephalinae</taxon>
        <taxon>Dermacentor</taxon>
    </lineage>
</organism>
<reference evidence="1" key="1">
    <citation type="submission" date="2020-05" db="EMBL/GenBank/DDBJ databases">
        <title>Large-scale comparative analyses of tick genomes elucidate their genetic diversity and vector capacities.</title>
        <authorList>
            <person name="Jia N."/>
            <person name="Wang J."/>
            <person name="Shi W."/>
            <person name="Du L."/>
            <person name="Sun Y."/>
            <person name="Zhan W."/>
            <person name="Jiang J."/>
            <person name="Wang Q."/>
            <person name="Zhang B."/>
            <person name="Ji P."/>
            <person name="Sakyi L.B."/>
            <person name="Cui X."/>
            <person name="Yuan T."/>
            <person name="Jiang B."/>
            <person name="Yang W."/>
            <person name="Lam T.T.-Y."/>
            <person name="Chang Q."/>
            <person name="Ding S."/>
            <person name="Wang X."/>
            <person name="Zhu J."/>
            <person name="Ruan X."/>
            <person name="Zhao L."/>
            <person name="Wei J."/>
            <person name="Que T."/>
            <person name="Du C."/>
            <person name="Cheng J."/>
            <person name="Dai P."/>
            <person name="Han X."/>
            <person name="Huang E."/>
            <person name="Gao Y."/>
            <person name="Liu J."/>
            <person name="Shao H."/>
            <person name="Ye R."/>
            <person name="Li L."/>
            <person name="Wei W."/>
            <person name="Wang X."/>
            <person name="Wang C."/>
            <person name="Yang T."/>
            <person name="Huo Q."/>
            <person name="Li W."/>
            <person name="Guo W."/>
            <person name="Chen H."/>
            <person name="Zhou L."/>
            <person name="Ni X."/>
            <person name="Tian J."/>
            <person name="Zhou Y."/>
            <person name="Sheng Y."/>
            <person name="Liu T."/>
            <person name="Pan Y."/>
            <person name="Xia L."/>
            <person name="Li J."/>
            <person name="Zhao F."/>
            <person name="Cao W."/>
        </authorList>
    </citation>
    <scope>NUCLEOTIDE SEQUENCE</scope>
    <source>
        <strain evidence="1">Dsil-2018</strain>
    </source>
</reference>
<dbReference type="EMBL" id="CM023479">
    <property type="protein sequence ID" value="KAH7974755.1"/>
    <property type="molecule type" value="Genomic_DNA"/>
</dbReference>
<comment type="caution">
    <text evidence="1">The sequence shown here is derived from an EMBL/GenBank/DDBJ whole genome shotgun (WGS) entry which is preliminary data.</text>
</comment>
<gene>
    <name evidence="1" type="ORF">HPB49_019085</name>
</gene>
<accession>A0ACB8DQG5</accession>
<protein>
    <submittedName>
        <fullName evidence="1">Uncharacterized protein</fullName>
    </submittedName>
</protein>
<keyword evidence="2" id="KW-1185">Reference proteome</keyword>
<dbReference type="Proteomes" id="UP000821865">
    <property type="component" value="Chromosome 10"/>
</dbReference>
<sequence length="468" mass="51250">MTIFKGTIAATLWLFCLVTVVVGAIDKSDGGYTNIMVSIHRDVTPSEDIARNLKARVMLKSASRFLHIATKGRVYFKKFIIEFPKSWPKRKDARILGATYYPKSEVRIRNSSFCGDDRPYTVTSGGCGEKGDFIHLPAEYLLTLSPLTTEKKESSAYAFVHEWAHLRYGVFDEYGKRGDPQFPETYCVGSKVKDRINVLKEGLQTYINNIPDGKIRLAMLEFSTAATLLHDVLLVNSSTRQGFVDTVNALRPTNNTCIGCALELALQVLTRTSDPPYGSIIMVVTDGEENVKPFLTSVIPSLVSSVVEVSTFALGTNADPKLEQLAAATNGRAFFFPDNQKFTAVNMGVAFQTVSTPVMADTSWPITPPTGPNLYEERPLLKRELGHAAVYPGSVGSSRDRGTSDASLTECLPAMLTLPKRLRTPVLTLPRCSRLLLCWPVLAALETLSTPALLPNSIASTAILSATI</sequence>